<dbReference type="EMBL" id="OX459955">
    <property type="protein sequence ID" value="CAI9159413.1"/>
    <property type="molecule type" value="Genomic_DNA"/>
</dbReference>
<feature type="region of interest" description="Disordered" evidence="1">
    <location>
        <begin position="214"/>
        <end position="253"/>
    </location>
</feature>
<name>A0ABN8YCZ3_RANTA</name>
<reference evidence="2" key="1">
    <citation type="submission" date="2023-04" db="EMBL/GenBank/DDBJ databases">
        <authorList>
            <consortium name="ELIXIR-Norway"/>
        </authorList>
    </citation>
    <scope>NUCLEOTIDE SEQUENCE [LARGE SCALE GENOMIC DNA]</scope>
</reference>
<feature type="compositionally biased region" description="Basic residues" evidence="1">
    <location>
        <begin position="231"/>
        <end position="241"/>
    </location>
</feature>
<feature type="compositionally biased region" description="Low complexity" evidence="1">
    <location>
        <begin position="302"/>
        <end position="313"/>
    </location>
</feature>
<dbReference type="Proteomes" id="UP001176941">
    <property type="component" value="Chromosome 19"/>
</dbReference>
<gene>
    <name evidence="2" type="ORF">MRATA1EN1_LOCUS8375</name>
</gene>
<protein>
    <submittedName>
        <fullName evidence="2">Uncharacterized protein</fullName>
    </submittedName>
</protein>
<evidence type="ECO:0000313" key="2">
    <source>
        <dbReference type="EMBL" id="CAI9159413.1"/>
    </source>
</evidence>
<proteinExistence type="predicted"/>
<accession>A0ABN8YCZ3</accession>
<evidence type="ECO:0000313" key="3">
    <source>
        <dbReference type="Proteomes" id="UP001176941"/>
    </source>
</evidence>
<evidence type="ECO:0000256" key="1">
    <source>
        <dbReference type="SAM" id="MobiDB-lite"/>
    </source>
</evidence>
<organism evidence="2 3">
    <name type="scientific">Rangifer tarandus platyrhynchus</name>
    <name type="common">Svalbard reindeer</name>
    <dbReference type="NCBI Taxonomy" id="3082113"/>
    <lineage>
        <taxon>Eukaryota</taxon>
        <taxon>Metazoa</taxon>
        <taxon>Chordata</taxon>
        <taxon>Craniata</taxon>
        <taxon>Vertebrata</taxon>
        <taxon>Euteleostomi</taxon>
        <taxon>Mammalia</taxon>
        <taxon>Eutheria</taxon>
        <taxon>Laurasiatheria</taxon>
        <taxon>Artiodactyla</taxon>
        <taxon>Ruminantia</taxon>
        <taxon>Pecora</taxon>
        <taxon>Cervidae</taxon>
        <taxon>Odocoileinae</taxon>
        <taxon>Rangifer</taxon>
    </lineage>
</organism>
<keyword evidence="3" id="KW-1185">Reference proteome</keyword>
<sequence length="359" mass="38261">MRPPPPPRTALQPVTNWSSFAVTGIGGWTLMQLMLQSAPRDQAETRSSGDPVCAQPLPRPIHAPCSCSQCFLLHQLALARAPRPLRTASRSPDSLGSGRCQDALQQLARWSPQVRPAPPSPRPRPGACVTMTRVPRRRISVPHPLPAAACPLGIMISAGCGDSAAGRELAPRPLRTEARLLAEVGASVQCSRERQPWEGDRLAAAAAEWPQRLPGWALGPERPPQAESKLRSPRSPRRGPGRTRAAGCGGPDSARRPCGLMAWRQAAGGGGARTGAGIAAAGHGRPEALPLRPRRDCGTSGGARIPAPRPGAGRVRRPRLPAPRFSRTVFSSLKVLFFFKRIWRSGAARGFLAKTAAVQ</sequence>
<feature type="region of interest" description="Disordered" evidence="1">
    <location>
        <begin position="269"/>
        <end position="319"/>
    </location>
</feature>